<reference evidence="1 2" key="1">
    <citation type="submission" date="2019-08" db="EMBL/GenBank/DDBJ databases">
        <title>Bradyrhizobium hipponensis sp. nov., a rhizobium isolated from a Lupinus angustifolius root nodule in Tunisia.</title>
        <authorList>
            <person name="Off K."/>
            <person name="Rejili M."/>
            <person name="Mars M."/>
            <person name="Brachmann A."/>
            <person name="Marin M."/>
        </authorList>
    </citation>
    <scope>NUCLEOTIDE SEQUENCE [LARGE SCALE GENOMIC DNA]</scope>
    <source>
        <strain evidence="1 2">CTAW11</strain>
    </source>
</reference>
<organism evidence="1 2">
    <name type="scientific">Bradyrhizobium cytisi</name>
    <dbReference type="NCBI Taxonomy" id="515489"/>
    <lineage>
        <taxon>Bacteria</taxon>
        <taxon>Pseudomonadati</taxon>
        <taxon>Pseudomonadota</taxon>
        <taxon>Alphaproteobacteria</taxon>
        <taxon>Hyphomicrobiales</taxon>
        <taxon>Nitrobacteraceae</taxon>
        <taxon>Bradyrhizobium</taxon>
    </lineage>
</organism>
<name>A0A5S4WNG7_9BRAD</name>
<dbReference type="Proteomes" id="UP000324853">
    <property type="component" value="Unassembled WGS sequence"/>
</dbReference>
<accession>A0A5S4WNG7</accession>
<dbReference type="EMBL" id="VSSR01000027">
    <property type="protein sequence ID" value="TYL83640.1"/>
    <property type="molecule type" value="Genomic_DNA"/>
</dbReference>
<keyword evidence="2" id="KW-1185">Reference proteome</keyword>
<comment type="caution">
    <text evidence="1">The sequence shown here is derived from an EMBL/GenBank/DDBJ whole genome shotgun (WGS) entry which is preliminary data.</text>
</comment>
<dbReference type="AlphaFoldDB" id="A0A5S4WNG7"/>
<proteinExistence type="predicted"/>
<evidence type="ECO:0000313" key="1">
    <source>
        <dbReference type="EMBL" id="TYL83640.1"/>
    </source>
</evidence>
<dbReference type="OrthoDB" id="9806245at2"/>
<sequence length="81" mass="9226">MNWIADLWSRLPSPPGWREIATAPFDREIELAVIGDHVALLNRACLRHGNGWLDAETLRPVTVTATHWRYRTPTTLPMSCC</sequence>
<protein>
    <submittedName>
        <fullName evidence="1">Uncharacterized protein</fullName>
    </submittedName>
</protein>
<evidence type="ECO:0000313" key="2">
    <source>
        <dbReference type="Proteomes" id="UP000324853"/>
    </source>
</evidence>
<gene>
    <name evidence="1" type="ORF">FXB38_17785</name>
</gene>